<evidence type="ECO:0000256" key="3">
    <source>
        <dbReference type="ARBA" id="ARBA00022692"/>
    </source>
</evidence>
<keyword evidence="5 7" id="KW-0472">Membrane</keyword>
<feature type="transmembrane region" description="Helical" evidence="7">
    <location>
        <begin position="21"/>
        <end position="42"/>
    </location>
</feature>
<dbReference type="OrthoDB" id="2017960at2759"/>
<keyword evidence="8" id="KW-1185">Reference proteome</keyword>
<dbReference type="InterPro" id="IPR051258">
    <property type="entry name" value="Diverse_Substrate_Transporter"/>
</dbReference>
<reference evidence="8" key="1">
    <citation type="journal article" date="2020" name="Plant Biotechnol. J.">
        <title>The pomegranate (Punica granatum L.) draft genome dissects genetic divergence between soft- and hard-seeded cultivars.</title>
        <authorList>
            <person name="Luo X."/>
            <person name="Li H."/>
            <person name="Wu Z."/>
            <person name="Yao W."/>
            <person name="Zhao P."/>
            <person name="Cao D."/>
            <person name="Yu H."/>
            <person name="Li K."/>
            <person name="Poudel K."/>
            <person name="Zhao D."/>
            <person name="Zhang F."/>
            <person name="Xia X."/>
            <person name="Chen L."/>
            <person name="Wang Q."/>
            <person name="Jing D."/>
            <person name="Cao S."/>
        </authorList>
    </citation>
    <scope>NUCLEOTIDE SEQUENCE [LARGE SCALE GENOMIC DNA]</scope>
    <source>
        <strain evidence="8">cv. Tunisia</strain>
    </source>
</reference>
<evidence type="ECO:0000256" key="7">
    <source>
        <dbReference type="SAM" id="Phobius"/>
    </source>
</evidence>
<gene>
    <name evidence="9" type="primary">LOC116188887</name>
</gene>
<accession>A0A6P8BV67</accession>
<keyword evidence="3 7" id="KW-0812">Transmembrane</keyword>
<comment type="subcellular location">
    <subcellularLocation>
        <location evidence="1">Cell membrane</location>
        <topology evidence="1">Multi-pass membrane protein</topology>
    </subcellularLocation>
</comment>
<evidence type="ECO:0000256" key="6">
    <source>
        <dbReference type="SAM" id="MobiDB-lite"/>
    </source>
</evidence>
<dbReference type="PANTHER" id="PTHR42920:SF10">
    <property type="entry name" value="EAMA DOMAIN-CONTAINING PROTEIN"/>
    <property type="match status" value="1"/>
</dbReference>
<protein>
    <submittedName>
        <fullName evidence="9">Uncharacterized protein LOC116188887</fullName>
    </submittedName>
</protein>
<evidence type="ECO:0000313" key="8">
    <source>
        <dbReference type="Proteomes" id="UP000515151"/>
    </source>
</evidence>
<evidence type="ECO:0000256" key="5">
    <source>
        <dbReference type="ARBA" id="ARBA00023136"/>
    </source>
</evidence>
<dbReference type="GO" id="GO:0005886">
    <property type="term" value="C:plasma membrane"/>
    <property type="evidence" value="ECO:0007669"/>
    <property type="project" value="UniProtKB-SubCell"/>
</dbReference>
<keyword evidence="4 7" id="KW-1133">Transmembrane helix</keyword>
<evidence type="ECO:0000256" key="2">
    <source>
        <dbReference type="ARBA" id="ARBA00022475"/>
    </source>
</evidence>
<dbReference type="RefSeq" id="XP_031374205.1">
    <property type="nucleotide sequence ID" value="XM_031518345.1"/>
</dbReference>
<dbReference type="GeneID" id="116188887"/>
<name>A0A6P8BV67_PUNGR</name>
<feature type="region of interest" description="Disordered" evidence="6">
    <location>
        <begin position="165"/>
        <end position="184"/>
    </location>
</feature>
<dbReference type="AlphaFoldDB" id="A0A6P8BV67"/>
<dbReference type="Proteomes" id="UP000515151">
    <property type="component" value="Chromosome 8"/>
</dbReference>
<feature type="transmembrane region" description="Helical" evidence="7">
    <location>
        <begin position="94"/>
        <end position="113"/>
    </location>
</feature>
<proteinExistence type="predicted"/>
<evidence type="ECO:0000256" key="4">
    <source>
        <dbReference type="ARBA" id="ARBA00022989"/>
    </source>
</evidence>
<keyword evidence="2" id="KW-1003">Cell membrane</keyword>
<evidence type="ECO:0000256" key="1">
    <source>
        <dbReference type="ARBA" id="ARBA00004651"/>
    </source>
</evidence>
<organism evidence="8 9">
    <name type="scientific">Punica granatum</name>
    <name type="common">Pomegranate</name>
    <dbReference type="NCBI Taxonomy" id="22663"/>
    <lineage>
        <taxon>Eukaryota</taxon>
        <taxon>Viridiplantae</taxon>
        <taxon>Streptophyta</taxon>
        <taxon>Embryophyta</taxon>
        <taxon>Tracheophyta</taxon>
        <taxon>Spermatophyta</taxon>
        <taxon>Magnoliopsida</taxon>
        <taxon>eudicotyledons</taxon>
        <taxon>Gunneridae</taxon>
        <taxon>Pentapetalae</taxon>
        <taxon>rosids</taxon>
        <taxon>malvids</taxon>
        <taxon>Myrtales</taxon>
        <taxon>Lythraceae</taxon>
        <taxon>Punica</taxon>
    </lineage>
</organism>
<feature type="compositionally biased region" description="Basic and acidic residues" evidence="6">
    <location>
        <begin position="175"/>
        <end position="184"/>
    </location>
</feature>
<evidence type="ECO:0000313" key="9">
    <source>
        <dbReference type="RefSeq" id="XP_031374205.1"/>
    </source>
</evidence>
<sequence length="184" mass="20107">MAVVYASDIPVLKEVEAVMDPATLCAVHFVILGYLVEALGLLKSDAGRASSISLFTVGDFLNFLSAIFFAIHMLRTEHFSRCTKKETFLALLGYEISVAAVLSTLWHLIGGWFSGVQDFERSSWTGGSSTVQVFGSSTPKKEVENDETNNSIQFLSAVEKQKLKNGLSASPPVVRSREDVKDIL</sequence>
<feature type="transmembrane region" description="Helical" evidence="7">
    <location>
        <begin position="54"/>
        <end position="74"/>
    </location>
</feature>
<dbReference type="PANTHER" id="PTHR42920">
    <property type="entry name" value="OS03G0707200 PROTEIN-RELATED"/>
    <property type="match status" value="1"/>
</dbReference>
<reference evidence="9" key="2">
    <citation type="submission" date="2025-08" db="UniProtKB">
        <authorList>
            <consortium name="RefSeq"/>
        </authorList>
    </citation>
    <scope>IDENTIFICATION</scope>
    <source>
        <tissue evidence="9">Leaf</tissue>
    </source>
</reference>